<dbReference type="eggNOG" id="ENOG502S6BV">
    <property type="taxonomic scope" value="Eukaryota"/>
</dbReference>
<dbReference type="InParanoid" id="B4L941"/>
<reference evidence="2 3" key="1">
    <citation type="journal article" date="2007" name="Nature">
        <title>Evolution of genes and genomes on the Drosophila phylogeny.</title>
        <authorList>
            <consortium name="Drosophila 12 Genomes Consortium"/>
            <person name="Clark A.G."/>
            <person name="Eisen M.B."/>
            <person name="Smith D.R."/>
            <person name="Bergman C.M."/>
            <person name="Oliver B."/>
            <person name="Markow T.A."/>
            <person name="Kaufman T.C."/>
            <person name="Kellis M."/>
            <person name="Gelbart W."/>
            <person name="Iyer V.N."/>
            <person name="Pollard D.A."/>
            <person name="Sackton T.B."/>
            <person name="Larracuente A.M."/>
            <person name="Singh N.D."/>
            <person name="Abad J.P."/>
            <person name="Abt D.N."/>
            <person name="Adryan B."/>
            <person name="Aguade M."/>
            <person name="Akashi H."/>
            <person name="Anderson W.W."/>
            <person name="Aquadro C.F."/>
            <person name="Ardell D.H."/>
            <person name="Arguello R."/>
            <person name="Artieri C.G."/>
            <person name="Barbash D.A."/>
            <person name="Barker D."/>
            <person name="Barsanti P."/>
            <person name="Batterham P."/>
            <person name="Batzoglou S."/>
            <person name="Begun D."/>
            <person name="Bhutkar A."/>
            <person name="Blanco E."/>
            <person name="Bosak S.A."/>
            <person name="Bradley R.K."/>
            <person name="Brand A.D."/>
            <person name="Brent M.R."/>
            <person name="Brooks A.N."/>
            <person name="Brown R.H."/>
            <person name="Butlin R.K."/>
            <person name="Caggese C."/>
            <person name="Calvi B.R."/>
            <person name="Bernardo de Carvalho A."/>
            <person name="Caspi A."/>
            <person name="Castrezana S."/>
            <person name="Celniker S.E."/>
            <person name="Chang J.L."/>
            <person name="Chapple C."/>
            <person name="Chatterji S."/>
            <person name="Chinwalla A."/>
            <person name="Civetta A."/>
            <person name="Clifton S.W."/>
            <person name="Comeron J.M."/>
            <person name="Costello J.C."/>
            <person name="Coyne J.A."/>
            <person name="Daub J."/>
            <person name="David R.G."/>
            <person name="Delcher A.L."/>
            <person name="Delehaunty K."/>
            <person name="Do C.B."/>
            <person name="Ebling H."/>
            <person name="Edwards K."/>
            <person name="Eickbush T."/>
            <person name="Evans J.D."/>
            <person name="Filipski A."/>
            <person name="Findeiss S."/>
            <person name="Freyhult E."/>
            <person name="Fulton L."/>
            <person name="Fulton R."/>
            <person name="Garcia A.C."/>
            <person name="Gardiner A."/>
            <person name="Garfield D.A."/>
            <person name="Garvin B.E."/>
            <person name="Gibson G."/>
            <person name="Gilbert D."/>
            <person name="Gnerre S."/>
            <person name="Godfrey J."/>
            <person name="Good R."/>
            <person name="Gotea V."/>
            <person name="Gravely B."/>
            <person name="Greenberg A.J."/>
            <person name="Griffiths-Jones S."/>
            <person name="Gross S."/>
            <person name="Guigo R."/>
            <person name="Gustafson E.A."/>
            <person name="Haerty W."/>
            <person name="Hahn M.W."/>
            <person name="Halligan D.L."/>
            <person name="Halpern A.L."/>
            <person name="Halter G.M."/>
            <person name="Han M.V."/>
            <person name="Heger A."/>
            <person name="Hillier L."/>
            <person name="Hinrichs A.S."/>
            <person name="Holmes I."/>
            <person name="Hoskins R.A."/>
            <person name="Hubisz M.J."/>
            <person name="Hultmark D."/>
            <person name="Huntley M.A."/>
            <person name="Jaffe D.B."/>
            <person name="Jagadeeshan S."/>
            <person name="Jeck W.R."/>
            <person name="Johnson J."/>
            <person name="Jones C.D."/>
            <person name="Jordan W.C."/>
            <person name="Karpen G.H."/>
            <person name="Kataoka E."/>
            <person name="Keightley P.D."/>
            <person name="Kheradpour P."/>
            <person name="Kirkness E.F."/>
            <person name="Koerich L.B."/>
            <person name="Kristiansen K."/>
            <person name="Kudrna D."/>
            <person name="Kulathinal R.J."/>
            <person name="Kumar S."/>
            <person name="Kwok R."/>
            <person name="Lander E."/>
            <person name="Langley C.H."/>
            <person name="Lapoint R."/>
            <person name="Lazzaro B.P."/>
            <person name="Lee S.J."/>
            <person name="Levesque L."/>
            <person name="Li R."/>
            <person name="Lin C.F."/>
            <person name="Lin M.F."/>
            <person name="Lindblad-Toh K."/>
            <person name="Llopart A."/>
            <person name="Long M."/>
            <person name="Low L."/>
            <person name="Lozovsky E."/>
            <person name="Lu J."/>
            <person name="Luo M."/>
            <person name="Machado C.A."/>
            <person name="Makalowski W."/>
            <person name="Marzo M."/>
            <person name="Matsuda M."/>
            <person name="Matzkin L."/>
            <person name="McAllister B."/>
            <person name="McBride C.S."/>
            <person name="McKernan B."/>
            <person name="McKernan K."/>
            <person name="Mendez-Lago M."/>
            <person name="Minx P."/>
            <person name="Mollenhauer M.U."/>
            <person name="Montooth K."/>
            <person name="Mount S.M."/>
            <person name="Mu X."/>
            <person name="Myers E."/>
            <person name="Negre B."/>
            <person name="Newfeld S."/>
            <person name="Nielsen R."/>
            <person name="Noor M.A."/>
            <person name="O'Grady P."/>
            <person name="Pachter L."/>
            <person name="Papaceit M."/>
            <person name="Parisi M.J."/>
            <person name="Parisi M."/>
            <person name="Parts L."/>
            <person name="Pedersen J.S."/>
            <person name="Pesole G."/>
            <person name="Phillippy A.M."/>
            <person name="Ponting C.P."/>
            <person name="Pop M."/>
            <person name="Porcelli D."/>
            <person name="Powell J.R."/>
            <person name="Prohaska S."/>
            <person name="Pruitt K."/>
            <person name="Puig M."/>
            <person name="Quesneville H."/>
            <person name="Ram K.R."/>
            <person name="Rand D."/>
            <person name="Rasmussen M.D."/>
            <person name="Reed L.K."/>
            <person name="Reenan R."/>
            <person name="Reily A."/>
            <person name="Remington K.A."/>
            <person name="Rieger T.T."/>
            <person name="Ritchie M.G."/>
            <person name="Robin C."/>
            <person name="Rogers Y.H."/>
            <person name="Rohde C."/>
            <person name="Rozas J."/>
            <person name="Rubenfield M.J."/>
            <person name="Ruiz A."/>
            <person name="Russo S."/>
            <person name="Salzberg S.L."/>
            <person name="Sanchez-Gracia A."/>
            <person name="Saranga D.J."/>
            <person name="Sato H."/>
            <person name="Schaeffer S.W."/>
            <person name="Schatz M.C."/>
            <person name="Schlenke T."/>
            <person name="Schwartz R."/>
            <person name="Segarra C."/>
            <person name="Singh R.S."/>
            <person name="Sirot L."/>
            <person name="Sirota M."/>
            <person name="Sisneros N.B."/>
            <person name="Smith C.D."/>
            <person name="Smith T.F."/>
            <person name="Spieth J."/>
            <person name="Stage D.E."/>
            <person name="Stark A."/>
            <person name="Stephan W."/>
            <person name="Strausberg R.L."/>
            <person name="Strempel S."/>
            <person name="Sturgill D."/>
            <person name="Sutton G."/>
            <person name="Sutton G.G."/>
            <person name="Tao W."/>
            <person name="Teichmann S."/>
            <person name="Tobari Y.N."/>
            <person name="Tomimura Y."/>
            <person name="Tsolas J.M."/>
            <person name="Valente V.L."/>
            <person name="Venter E."/>
            <person name="Venter J.C."/>
            <person name="Vicario S."/>
            <person name="Vieira F.G."/>
            <person name="Vilella A.J."/>
            <person name="Villasante A."/>
            <person name="Walenz B."/>
            <person name="Wang J."/>
            <person name="Wasserman M."/>
            <person name="Watts T."/>
            <person name="Wilson D."/>
            <person name="Wilson R.K."/>
            <person name="Wing R.A."/>
            <person name="Wolfner M.F."/>
            <person name="Wong A."/>
            <person name="Wong G.K."/>
            <person name="Wu C.I."/>
            <person name="Wu G."/>
            <person name="Yamamoto D."/>
            <person name="Yang H.P."/>
            <person name="Yang S.P."/>
            <person name="Yorke J.A."/>
            <person name="Yoshida K."/>
            <person name="Zdobnov E."/>
            <person name="Zhang P."/>
            <person name="Zhang Y."/>
            <person name="Zimin A.V."/>
            <person name="Baldwin J."/>
            <person name="Abdouelleil A."/>
            <person name="Abdulkadir J."/>
            <person name="Abebe A."/>
            <person name="Abera B."/>
            <person name="Abreu J."/>
            <person name="Acer S.C."/>
            <person name="Aftuck L."/>
            <person name="Alexander A."/>
            <person name="An P."/>
            <person name="Anderson E."/>
            <person name="Anderson S."/>
            <person name="Arachi H."/>
            <person name="Azer M."/>
            <person name="Bachantsang P."/>
            <person name="Barry A."/>
            <person name="Bayul T."/>
            <person name="Berlin A."/>
            <person name="Bessette D."/>
            <person name="Bloom T."/>
            <person name="Blye J."/>
            <person name="Boguslavskiy L."/>
            <person name="Bonnet C."/>
            <person name="Boukhgalter B."/>
            <person name="Bourzgui I."/>
            <person name="Brown A."/>
            <person name="Cahill P."/>
            <person name="Channer S."/>
            <person name="Cheshatsang Y."/>
            <person name="Chuda L."/>
            <person name="Citroen M."/>
            <person name="Collymore A."/>
            <person name="Cooke P."/>
            <person name="Costello M."/>
            <person name="D'Aco K."/>
            <person name="Daza R."/>
            <person name="De Haan G."/>
            <person name="DeGray S."/>
            <person name="DeMaso C."/>
            <person name="Dhargay N."/>
            <person name="Dooley K."/>
            <person name="Dooley E."/>
            <person name="Doricent M."/>
            <person name="Dorje P."/>
            <person name="Dorjee K."/>
            <person name="Dupes A."/>
            <person name="Elong R."/>
            <person name="Falk J."/>
            <person name="Farina A."/>
            <person name="Faro S."/>
            <person name="Ferguson D."/>
            <person name="Fisher S."/>
            <person name="Foley C.D."/>
            <person name="Franke A."/>
            <person name="Friedrich D."/>
            <person name="Gadbois L."/>
            <person name="Gearin G."/>
            <person name="Gearin C.R."/>
            <person name="Giannoukos G."/>
            <person name="Goode T."/>
            <person name="Graham J."/>
            <person name="Grandbois E."/>
            <person name="Grewal S."/>
            <person name="Gyaltsen K."/>
            <person name="Hafez N."/>
            <person name="Hagos B."/>
            <person name="Hall J."/>
            <person name="Henson C."/>
            <person name="Hollinger A."/>
            <person name="Honan T."/>
            <person name="Huard M.D."/>
            <person name="Hughes L."/>
            <person name="Hurhula B."/>
            <person name="Husby M.E."/>
            <person name="Kamat A."/>
            <person name="Kanga B."/>
            <person name="Kashin S."/>
            <person name="Khazanovich D."/>
            <person name="Kisner P."/>
            <person name="Lance K."/>
            <person name="Lara M."/>
            <person name="Lee W."/>
            <person name="Lennon N."/>
            <person name="Letendre F."/>
            <person name="LeVine R."/>
            <person name="Lipovsky A."/>
            <person name="Liu X."/>
            <person name="Liu J."/>
            <person name="Liu S."/>
            <person name="Lokyitsang T."/>
            <person name="Lokyitsang Y."/>
            <person name="Lubonja R."/>
            <person name="Lui A."/>
            <person name="MacDonald P."/>
            <person name="Magnisalis V."/>
            <person name="Maru K."/>
            <person name="Matthews C."/>
            <person name="McCusker W."/>
            <person name="McDonough S."/>
            <person name="Mehta T."/>
            <person name="Meldrim J."/>
            <person name="Meneus L."/>
            <person name="Mihai O."/>
            <person name="Mihalev A."/>
            <person name="Mihova T."/>
            <person name="Mittelman R."/>
            <person name="Mlenga V."/>
            <person name="Montmayeur A."/>
            <person name="Mulrain L."/>
            <person name="Navidi A."/>
            <person name="Naylor J."/>
            <person name="Negash T."/>
            <person name="Nguyen T."/>
            <person name="Nguyen N."/>
            <person name="Nicol R."/>
            <person name="Norbu C."/>
            <person name="Norbu N."/>
            <person name="Novod N."/>
            <person name="O'Neill B."/>
            <person name="Osman S."/>
            <person name="Markiewicz E."/>
            <person name="Oyono O.L."/>
            <person name="Patti C."/>
            <person name="Phunkhang P."/>
            <person name="Pierre F."/>
            <person name="Priest M."/>
            <person name="Raghuraman S."/>
            <person name="Rege F."/>
            <person name="Reyes R."/>
            <person name="Rise C."/>
            <person name="Rogov P."/>
            <person name="Ross K."/>
            <person name="Ryan E."/>
            <person name="Settipalli S."/>
            <person name="Shea T."/>
            <person name="Sherpa N."/>
            <person name="Shi L."/>
            <person name="Shih D."/>
            <person name="Sparrow T."/>
            <person name="Spaulding J."/>
            <person name="Stalker J."/>
            <person name="Stange-Thomann N."/>
            <person name="Stavropoulos S."/>
            <person name="Stone C."/>
            <person name="Strader C."/>
            <person name="Tesfaye S."/>
            <person name="Thomson T."/>
            <person name="Thoulutsang Y."/>
            <person name="Thoulutsang D."/>
            <person name="Topham K."/>
            <person name="Topping I."/>
            <person name="Tsamla T."/>
            <person name="Vassiliev H."/>
            <person name="Vo A."/>
            <person name="Wangchuk T."/>
            <person name="Wangdi T."/>
            <person name="Weiand M."/>
            <person name="Wilkinson J."/>
            <person name="Wilson A."/>
            <person name="Yadav S."/>
            <person name="Young G."/>
            <person name="Yu Q."/>
            <person name="Zembek L."/>
            <person name="Zhong D."/>
            <person name="Zimmer A."/>
            <person name="Zwirko Z."/>
            <person name="Jaffe D.B."/>
            <person name="Alvarez P."/>
            <person name="Brockman W."/>
            <person name="Butler J."/>
            <person name="Chin C."/>
            <person name="Gnerre S."/>
            <person name="Grabherr M."/>
            <person name="Kleber M."/>
            <person name="Mauceli E."/>
            <person name="MacCallum I."/>
        </authorList>
    </citation>
    <scope>NUCLEOTIDE SEQUENCE [LARGE SCALE GENOMIC DNA]</scope>
    <source>
        <strain evidence="3">Tucson 15081-1352.22</strain>
    </source>
</reference>
<dbReference type="KEGG" id="dmo:Dmoj_GI16627"/>
<protein>
    <submittedName>
        <fullName evidence="2">Uncharacterized protein</fullName>
    </submittedName>
</protein>
<evidence type="ECO:0000313" key="3">
    <source>
        <dbReference type="Proteomes" id="UP000009192"/>
    </source>
</evidence>
<dbReference type="EMBL" id="CH933816">
    <property type="protein sequence ID" value="EDW17216.1"/>
    <property type="molecule type" value="Genomic_DNA"/>
</dbReference>
<keyword evidence="3" id="KW-1185">Reference proteome</keyword>
<sequence>MLNFVDTFELMALNFHGDEEQHHRFVHDAKLLIDAIVTQLHNNDSVFKDHMGELRTTASFISEITMDMPLGFEVFLPIRLPVALSPNFNEEQRSVQLYRTNFSHPFFFGDAANPKCMNLRLQQDMQQVISQVPCIAGYWGAVYDIKYKPMCYNRVPFAHQVFAEERGAYNRGICFDFILALEFDGAELPLPLYYKAPICYKWFAFGLVDVNRSHDSADWGVLVPRWQSANVTLRLRSHNMLLLLRRLLYAQGCFSLAAPFLIKFCFFMTTVDFGEQYKGMGVAHLMITTLGHQVFRNYCELIVKSAVGDHDANVAATKELREQQMRGKGLFAMLAKGLEMNVVSTQFIADYFQVNYVQVRPKAASTPEPEAANHTLIVTTPSTTAALQNGSATPPPSSPVRSSPASPDPPPAAEQPPTTTRIIVKAVPVSRKQNRSI</sequence>
<evidence type="ECO:0000313" key="2">
    <source>
        <dbReference type="EMBL" id="EDW17216.1"/>
    </source>
</evidence>
<dbReference type="OMA" id="VLVPKWQ"/>
<proteinExistence type="predicted"/>
<dbReference type="OrthoDB" id="7860002at2759"/>
<accession>B4L941</accession>
<evidence type="ECO:0000256" key="1">
    <source>
        <dbReference type="SAM" id="MobiDB-lite"/>
    </source>
</evidence>
<dbReference type="HOGENOM" id="CLU_042203_0_0_1"/>
<organism evidence="2 3">
    <name type="scientific">Drosophila mojavensis</name>
    <name type="common">Fruit fly</name>
    <dbReference type="NCBI Taxonomy" id="7230"/>
    <lineage>
        <taxon>Eukaryota</taxon>
        <taxon>Metazoa</taxon>
        <taxon>Ecdysozoa</taxon>
        <taxon>Arthropoda</taxon>
        <taxon>Hexapoda</taxon>
        <taxon>Insecta</taxon>
        <taxon>Pterygota</taxon>
        <taxon>Neoptera</taxon>
        <taxon>Endopterygota</taxon>
        <taxon>Diptera</taxon>
        <taxon>Brachycera</taxon>
        <taxon>Muscomorpha</taxon>
        <taxon>Ephydroidea</taxon>
        <taxon>Drosophilidae</taxon>
        <taxon>Drosophila</taxon>
    </lineage>
</organism>
<dbReference type="AlphaFoldDB" id="B4L941"/>
<dbReference type="PhylomeDB" id="B4L941"/>
<dbReference type="Proteomes" id="UP000009192">
    <property type="component" value="Unassembled WGS sequence"/>
</dbReference>
<gene>
    <name evidence="2" type="primary">Dmoj\GI16627</name>
    <name evidence="2" type="ORF">Dmoj_GI16627</name>
</gene>
<feature type="region of interest" description="Disordered" evidence="1">
    <location>
        <begin position="386"/>
        <end position="437"/>
    </location>
</feature>
<name>B4L941_DROMO</name>